<evidence type="ECO:0000259" key="17">
    <source>
        <dbReference type="Pfam" id="PF00593"/>
    </source>
</evidence>
<comment type="caution">
    <text evidence="19">The sequence shown here is derived from an EMBL/GenBank/DDBJ whole genome shotgun (WGS) entry which is preliminary data.</text>
</comment>
<keyword evidence="5" id="KW-0410">Iron transport</keyword>
<evidence type="ECO:0000256" key="10">
    <source>
        <dbReference type="ARBA" id="ARBA00023077"/>
    </source>
</evidence>
<keyword evidence="7 16" id="KW-0732">Signal</keyword>
<feature type="domain" description="TonB-dependent receptor plug" evidence="18">
    <location>
        <begin position="79"/>
        <end position="182"/>
    </location>
</feature>
<reference evidence="19 20" key="1">
    <citation type="submission" date="2020-03" db="EMBL/GenBank/DDBJ databases">
        <authorList>
            <person name="Wang L."/>
            <person name="He N."/>
            <person name="Li Y."/>
            <person name="Fang Y."/>
            <person name="Zhang F."/>
        </authorList>
    </citation>
    <scope>NUCLEOTIDE SEQUENCE [LARGE SCALE GENOMIC DNA]</scope>
    <source>
        <strain evidence="20">hsmgli-8</strain>
    </source>
</reference>
<comment type="subcellular location">
    <subcellularLocation>
        <location evidence="1 14">Cell outer membrane</location>
        <topology evidence="1 14">Multi-pass membrane protein</topology>
    </subcellularLocation>
</comment>
<evidence type="ECO:0000256" key="9">
    <source>
        <dbReference type="ARBA" id="ARBA00023065"/>
    </source>
</evidence>
<keyword evidence="8" id="KW-0408">Iron</keyword>
<evidence type="ECO:0000256" key="14">
    <source>
        <dbReference type="PROSITE-ProRule" id="PRU01360"/>
    </source>
</evidence>
<dbReference type="InterPro" id="IPR037066">
    <property type="entry name" value="Plug_dom_sf"/>
</dbReference>
<evidence type="ECO:0000256" key="11">
    <source>
        <dbReference type="ARBA" id="ARBA00023136"/>
    </source>
</evidence>
<name>A0ABX0Y7M9_9PSED</name>
<dbReference type="CDD" id="cd01347">
    <property type="entry name" value="ligand_gated_channel"/>
    <property type="match status" value="1"/>
</dbReference>
<evidence type="ECO:0000256" key="15">
    <source>
        <dbReference type="RuleBase" id="RU003357"/>
    </source>
</evidence>
<keyword evidence="10 15" id="KW-0798">TonB box</keyword>
<proteinExistence type="inferred from homology"/>
<evidence type="ECO:0000256" key="3">
    <source>
        <dbReference type="ARBA" id="ARBA00022448"/>
    </source>
</evidence>
<dbReference type="NCBIfam" id="TIGR01783">
    <property type="entry name" value="TonB-siderophor"/>
    <property type="match status" value="1"/>
</dbReference>
<evidence type="ECO:0000256" key="8">
    <source>
        <dbReference type="ARBA" id="ARBA00023004"/>
    </source>
</evidence>
<evidence type="ECO:0000256" key="6">
    <source>
        <dbReference type="ARBA" id="ARBA00022692"/>
    </source>
</evidence>
<evidence type="ECO:0000256" key="5">
    <source>
        <dbReference type="ARBA" id="ARBA00022496"/>
    </source>
</evidence>
<evidence type="ECO:0000256" key="1">
    <source>
        <dbReference type="ARBA" id="ARBA00004571"/>
    </source>
</evidence>
<dbReference type="Gene3D" id="2.170.130.10">
    <property type="entry name" value="TonB-dependent receptor, plug domain"/>
    <property type="match status" value="1"/>
</dbReference>
<accession>A0ABX0Y7M9</accession>
<evidence type="ECO:0000313" key="19">
    <source>
        <dbReference type="EMBL" id="NJO99309.1"/>
    </source>
</evidence>
<evidence type="ECO:0000256" key="16">
    <source>
        <dbReference type="SAM" id="SignalP"/>
    </source>
</evidence>
<keyword evidence="12 19" id="KW-0675">Receptor</keyword>
<keyword evidence="11 14" id="KW-0472">Membrane</keyword>
<evidence type="ECO:0000256" key="13">
    <source>
        <dbReference type="ARBA" id="ARBA00023237"/>
    </source>
</evidence>
<dbReference type="SUPFAM" id="SSF56935">
    <property type="entry name" value="Porins"/>
    <property type="match status" value="1"/>
</dbReference>
<comment type="similarity">
    <text evidence="2 14 15">Belongs to the TonB-dependent receptor family.</text>
</comment>
<keyword evidence="4 14" id="KW-1134">Transmembrane beta strand</keyword>
<dbReference type="RefSeq" id="WP_168080358.1">
    <property type="nucleotide sequence ID" value="NZ_JAAVJI010000001.1"/>
</dbReference>
<dbReference type="InterPro" id="IPR000531">
    <property type="entry name" value="Beta-barrel_TonB"/>
</dbReference>
<dbReference type="PROSITE" id="PS52016">
    <property type="entry name" value="TONB_DEPENDENT_REC_3"/>
    <property type="match status" value="1"/>
</dbReference>
<evidence type="ECO:0000256" key="4">
    <source>
        <dbReference type="ARBA" id="ARBA00022452"/>
    </source>
</evidence>
<evidence type="ECO:0000256" key="2">
    <source>
        <dbReference type="ARBA" id="ARBA00009810"/>
    </source>
</evidence>
<dbReference type="PANTHER" id="PTHR32552">
    <property type="entry name" value="FERRICHROME IRON RECEPTOR-RELATED"/>
    <property type="match status" value="1"/>
</dbReference>
<dbReference type="InterPro" id="IPR012910">
    <property type="entry name" value="Plug_dom"/>
</dbReference>
<protein>
    <submittedName>
        <fullName evidence="19">TonB-dependent siderophore receptor</fullName>
    </submittedName>
</protein>
<dbReference type="Proteomes" id="UP000746535">
    <property type="component" value="Unassembled WGS sequence"/>
</dbReference>
<evidence type="ECO:0000256" key="7">
    <source>
        <dbReference type="ARBA" id="ARBA00022729"/>
    </source>
</evidence>
<dbReference type="InterPro" id="IPR010105">
    <property type="entry name" value="TonB_sidphr_rcpt"/>
</dbReference>
<dbReference type="InterPro" id="IPR039426">
    <property type="entry name" value="TonB-dep_rcpt-like"/>
</dbReference>
<organism evidence="19 20">
    <name type="scientific">Pseudomonas quercus</name>
    <dbReference type="NCBI Taxonomy" id="2722792"/>
    <lineage>
        <taxon>Bacteria</taxon>
        <taxon>Pseudomonadati</taxon>
        <taxon>Pseudomonadota</taxon>
        <taxon>Gammaproteobacteria</taxon>
        <taxon>Pseudomonadales</taxon>
        <taxon>Pseudomonadaceae</taxon>
        <taxon>Pseudomonas</taxon>
    </lineage>
</organism>
<evidence type="ECO:0000259" key="18">
    <source>
        <dbReference type="Pfam" id="PF07715"/>
    </source>
</evidence>
<dbReference type="PANTHER" id="PTHR32552:SF68">
    <property type="entry name" value="FERRICHROME OUTER MEMBRANE TRANSPORTER_PHAGE RECEPTOR"/>
    <property type="match status" value="1"/>
</dbReference>
<dbReference type="Pfam" id="PF00593">
    <property type="entry name" value="TonB_dep_Rec_b-barrel"/>
    <property type="match status" value="1"/>
</dbReference>
<dbReference type="InterPro" id="IPR036942">
    <property type="entry name" value="Beta-barrel_TonB_sf"/>
</dbReference>
<keyword evidence="3 14" id="KW-0813">Transport</keyword>
<sequence length="725" mass="79539">MKAGFQRNTLAVMMGVGLGAAAPVWAATVPPANGEAQSSGVTLPMINVQDQQVQERADGPVPGFVARQAGAATKTDTPIKETPQSISVIGREQLDDRNVVDLNQALHYTAGVNTSYSNDTRNDAFTIRGFSSDFFYLDGTRLPAVPGRALDQFRVDPYQLERIEVLKGPASVLYGQGEPGGVVNMVSKMPTDYTRGQIDAQAGSHDRYQLGVDLSGPVADNDNLLYRVIAQQTTSRNEVDSVHGTRTLLAPSLTLRLSEATSLTVMASYLRDNTMDSNNFLPYYGSVHRTDRGQRIPTSLATSNPSYENYDKTQYSLAYLLKHDFNEDWSFRQNFRYSHVDLDNQALFGYALSADQQTIQRAAMNLGSSFNNIDFDNQVEGHFATGEVDHTLLVGLNVTNQNFYDSEGYDYGYALDLYNPTALHDRISKPDYNDTQTHQVQTQTGLYLQDQMKLDKWVLVVSGRQDWVDTTNEDNLNDTRHDTSDQAFSGRVGLMYQFDSGISPYVSYSTSFQPVLGTDANGSAFVPLKSKQWEAGIKYQPPGLNATFSAAAFDLRQDNALTDAADPSVIGSVQNGQVRSRGVELEATAELTRNLKLLAAYTLQNVEVTKGGPADATVGNRPAATPRHLGSLWLDYTLHDGPLSGLGFGAGAQYVGASYANATNTLNVDSFAVVDAAVHYTLPDWRFVLSANNLFDKQFVARCGSPTRCQYGDRQELLLTATRSW</sequence>
<keyword evidence="20" id="KW-1185">Reference proteome</keyword>
<evidence type="ECO:0000256" key="12">
    <source>
        <dbReference type="ARBA" id="ARBA00023170"/>
    </source>
</evidence>
<dbReference type="EMBL" id="JAAVJI010000001">
    <property type="protein sequence ID" value="NJO99309.1"/>
    <property type="molecule type" value="Genomic_DNA"/>
</dbReference>
<keyword evidence="13 14" id="KW-0998">Cell outer membrane</keyword>
<dbReference type="Gene3D" id="2.40.170.20">
    <property type="entry name" value="TonB-dependent receptor, beta-barrel domain"/>
    <property type="match status" value="1"/>
</dbReference>
<evidence type="ECO:0000313" key="20">
    <source>
        <dbReference type="Proteomes" id="UP000746535"/>
    </source>
</evidence>
<feature type="domain" description="TonB-dependent receptor-like beta-barrel" evidence="17">
    <location>
        <begin position="258"/>
        <end position="694"/>
    </location>
</feature>
<keyword evidence="6 14" id="KW-0812">Transmembrane</keyword>
<keyword evidence="9" id="KW-0406">Ion transport</keyword>
<gene>
    <name evidence="19" type="ORF">HBH25_00285</name>
</gene>
<feature type="signal peptide" evidence="16">
    <location>
        <begin position="1"/>
        <end position="26"/>
    </location>
</feature>
<feature type="chain" id="PRO_5045263992" evidence="16">
    <location>
        <begin position="27"/>
        <end position="725"/>
    </location>
</feature>
<dbReference type="Pfam" id="PF07715">
    <property type="entry name" value="Plug"/>
    <property type="match status" value="1"/>
</dbReference>